<dbReference type="SMART" id="SM00192">
    <property type="entry name" value="LDLa"/>
    <property type="match status" value="3"/>
</dbReference>
<evidence type="ECO:0000256" key="2">
    <source>
        <dbReference type="ARBA" id="ARBA00022525"/>
    </source>
</evidence>
<comment type="caution">
    <text evidence="11">The sequence shown here is derived from an EMBL/GenBank/DDBJ whole genome shotgun (WGS) entry which is preliminary data.</text>
</comment>
<dbReference type="InterPro" id="IPR043504">
    <property type="entry name" value="Peptidase_S1_PA_chymotrypsin"/>
</dbReference>
<feature type="compositionally biased region" description="Polar residues" evidence="8">
    <location>
        <begin position="429"/>
        <end position="447"/>
    </location>
</feature>
<evidence type="ECO:0000313" key="12">
    <source>
        <dbReference type="Proteomes" id="UP000198287"/>
    </source>
</evidence>
<feature type="compositionally biased region" description="Acidic residues" evidence="8">
    <location>
        <begin position="781"/>
        <end position="792"/>
    </location>
</feature>
<feature type="compositionally biased region" description="Basic and acidic residues" evidence="8">
    <location>
        <begin position="294"/>
        <end position="305"/>
    </location>
</feature>
<dbReference type="InterPro" id="IPR002172">
    <property type="entry name" value="LDrepeatLR_classA_rpt"/>
</dbReference>
<dbReference type="Gene3D" id="4.10.400.10">
    <property type="entry name" value="Low-density Lipoprotein Receptor"/>
    <property type="match status" value="2"/>
</dbReference>
<comment type="caution">
    <text evidence="7">Lacks conserved residue(s) required for the propagation of feature annotation.</text>
</comment>
<sequence>MCKVKPCFVKLVNVDIGKKPVEKGVQNRPTTLGVLSIAGLAAYLGIISKNISNNASLYEESYLQGNTTSTSRGVETSEEDDDILHNHGRSREESGFIDLTNSVSDVNTGLVPGDDDLINRRVKEPEIVADNFIKYKNTVSRPPEIVHGTKIKPNSNPPIQISAKPVNVIVQSTSVSSSSSSSSSSSTTTSNSNSPSPSSSINSNYYNPVDMIPPPVPSSSGGGGPENVITYFTEEPTSSRTPTRAPSRGNDRNRHRVPLTNSHSLMPSTTTTQTNNRDTLNDEEMHKSNSSTRDTIESSSKDKDGGSNTGTSSSSSGDVRYRSTLHKTSKPTSGHSGGVRESIVHVTPSDAKANRAGSQQSKDGHKYDQNAFAKRHGLVDDHDGEDVENSNPQRDTLMLHNSDDNQNNHRHKNNQEPNTSDEFGKGEEVSTSTVKFHSPTPSSSQQGAMPKNKSEYFMPITPIISSERPEEPNEDLLNNHKMPISFDRISPDFYDKNPWTPLLDRPNMDKRPRVDISRPSSTSPQGYTTSSPEPIIVWNTEYSHNDNYNEEGLRANSSPAPPAASPQNYYGYGHTAPGPFFPSNGNKEIRNQNAKPTLEFDDNEPISHGINTYSSSKPTATSPTHTKSSQEQMTVQVGVNNTTKKGGGTTTVVEPSSSYVEETTGGFRPLAIPSYTVIIPHIPNSPPKNGHEQGKGVTKGSQKPENAEAETDRNLNTSVQFDRVGLVELDEEDSGEKVQRTPDDKRRQSSDDNVNYRPNEHKTDNDHGNVENDMAKNEPEDIKEEDYGDNDELSGGNPSPTKIYKLDPDNIDIVPDTLGDTNTHVMESQDLKKPNSTATESDRLINHDSSSEKNNFYYHLHHSAEQETTPKMPDPIIKSTTDLIMSTLGSLNLIKSSPTAQAQRDDVESKLRASDFAESSESMEVDDDSNDDHDGGEDNDEPGVDSPLFPPVRSYVGVNLPLRPKPSPASLTEEDSGPNKKLRMSNDQGSMRPDFNAVSNLQKVLSMMMKFEGEDESRDLKADITPSVNVTKQNVNLILAKINEPTVTTTALPSPTTTSTHREQKSYKNRHSKIDEQFAPPSNVEHIPVPLIVTEPPKIPIVGNLPSNKMTLTNVTINDQNSPVYKFVLRQGQAVEDLLKEIFLNYTDIQGEGDSPSTTEFLTQISASRPSTSLKNSSSLKSISNFHNLNDKSKTEQTTQNAIGVTFASVKINHPHLRPLSQSMMTTTSSSIRTSDAPVQTSTSIVINQDDETLEECPKNITFTCVSTGRCIPSYLRCNFIKECPDNSDESNCSCADFLRANGNGRKLCDGVVDCADGSDEYQVCEYCKPGQYICSGSRSCINKTQICDSKRDCPNGDDENDCVKIGQSQIPEGTDLEELSSTYNKNGHLMVRKKGVWGKLCVDTFSSVVSHWEVKDLARAVCKALTFSDFDSVERIQDKSVNSSTPYYELFYGVSNNDTDDSSPSSDDEPYSSESTPRVGLGFKTTECKSKLVVNVTCQDLQCGTAPKSFTQTSRIVGGSNSNPGNWPWQAALYKSGSYQCGATLISSRWLLSAGHCFYNAQDDYWVARLGTLRRGAAVLSPYEQVVKITHIFLHPGYQNVGFVNDFVFLHEKTKFVMAECVPLWVGVNYKKLDGFFVCIQKYEIAVMITKSDIFYSYLADTLQEVQLPLISTSECRKRTLFLPLYKLTDAMFCAGFDRGGRDACLGDSGGGMMCPENDGRWSIYGVTSNGYGCARAARPGVCEFYISNQFFYPKPWSALSVCPSVRMNSV</sequence>
<dbReference type="GO" id="GO:0006508">
    <property type="term" value="P:proteolysis"/>
    <property type="evidence" value="ECO:0007669"/>
    <property type="project" value="InterPro"/>
</dbReference>
<dbReference type="InterPro" id="IPR009003">
    <property type="entry name" value="Peptidase_S1_PA"/>
</dbReference>
<dbReference type="FunFam" id="2.40.10.10:FF:000054">
    <property type="entry name" value="Complement C1r subcomponent"/>
    <property type="match status" value="1"/>
</dbReference>
<dbReference type="SUPFAM" id="SSF57424">
    <property type="entry name" value="LDL receptor-like module"/>
    <property type="match status" value="2"/>
</dbReference>
<evidence type="ECO:0000313" key="11">
    <source>
        <dbReference type="EMBL" id="OXA57728.1"/>
    </source>
</evidence>
<evidence type="ECO:0000259" key="9">
    <source>
        <dbReference type="PROSITE" id="PS50240"/>
    </source>
</evidence>
<dbReference type="GO" id="GO:0005576">
    <property type="term" value="C:extracellular region"/>
    <property type="evidence" value="ECO:0007669"/>
    <property type="project" value="UniProtKB-SubCell"/>
</dbReference>
<keyword evidence="4 6" id="KW-1015">Disulfide bond</keyword>
<feature type="compositionally biased region" description="Acidic residues" evidence="8">
    <location>
        <begin position="921"/>
        <end position="943"/>
    </location>
</feature>
<dbReference type="PANTHER" id="PTHR24252:SF7">
    <property type="entry name" value="HYALIN"/>
    <property type="match status" value="1"/>
</dbReference>
<dbReference type="PRINTS" id="PR00261">
    <property type="entry name" value="LDLRECEPTOR"/>
</dbReference>
<keyword evidence="2" id="KW-0964">Secreted</keyword>
<dbReference type="Pfam" id="PF00089">
    <property type="entry name" value="Trypsin"/>
    <property type="match status" value="1"/>
</dbReference>
<feature type="region of interest" description="Disordered" evidence="8">
    <location>
        <begin position="378"/>
        <end position="452"/>
    </location>
</feature>
<dbReference type="PANTHER" id="PTHR24252">
    <property type="entry name" value="ACROSIN-RELATED"/>
    <property type="match status" value="1"/>
</dbReference>
<feature type="compositionally biased region" description="Polar residues" evidence="8">
    <location>
        <begin position="609"/>
        <end position="635"/>
    </location>
</feature>
<feature type="compositionally biased region" description="Polar residues" evidence="8">
    <location>
        <begin position="518"/>
        <end position="532"/>
    </location>
</feature>
<keyword evidence="3" id="KW-0732">Signal</keyword>
<feature type="region of interest" description="Disordered" evidence="8">
    <location>
        <begin position="897"/>
        <end position="994"/>
    </location>
</feature>
<dbReference type="EMBL" id="LNIX01000003">
    <property type="protein sequence ID" value="OXA57728.1"/>
    <property type="molecule type" value="Genomic_DNA"/>
</dbReference>
<dbReference type="CDD" id="cd00112">
    <property type="entry name" value="LDLa"/>
    <property type="match status" value="2"/>
</dbReference>
<protein>
    <submittedName>
        <fullName evidence="11">Enteropeptidase</fullName>
    </submittedName>
</protein>
<dbReference type="PROSITE" id="PS01209">
    <property type="entry name" value="LDLRA_1"/>
    <property type="match status" value="1"/>
</dbReference>
<evidence type="ECO:0000256" key="7">
    <source>
        <dbReference type="PROSITE-ProRule" id="PRU00196"/>
    </source>
</evidence>
<feature type="compositionally biased region" description="Low complexity" evidence="8">
    <location>
        <begin position="269"/>
        <end position="278"/>
    </location>
</feature>
<dbReference type="SMART" id="SM00020">
    <property type="entry name" value="Tryp_SPc"/>
    <property type="match status" value="1"/>
</dbReference>
<dbReference type="Pfam" id="PF00057">
    <property type="entry name" value="Ldl_recept_a"/>
    <property type="match status" value="1"/>
</dbReference>
<dbReference type="InterPro" id="IPR001190">
    <property type="entry name" value="SRCR"/>
</dbReference>
<feature type="region of interest" description="Disordered" evidence="8">
    <location>
        <begin position="66"/>
        <end position="98"/>
    </location>
</feature>
<proteinExistence type="predicted"/>
<feature type="region of interest" description="Disordered" evidence="8">
    <location>
        <begin position="678"/>
        <end position="808"/>
    </location>
</feature>
<dbReference type="Proteomes" id="UP000198287">
    <property type="component" value="Unassembled WGS sequence"/>
</dbReference>
<dbReference type="GO" id="GO:0016020">
    <property type="term" value="C:membrane"/>
    <property type="evidence" value="ECO:0007669"/>
    <property type="project" value="InterPro"/>
</dbReference>
<feature type="compositionally biased region" description="Low complexity" evidence="8">
    <location>
        <begin position="175"/>
        <end position="204"/>
    </location>
</feature>
<keyword evidence="12" id="KW-1185">Reference proteome</keyword>
<feature type="domain" description="Peptidase S1" evidence="9">
    <location>
        <begin position="1517"/>
        <end position="1764"/>
    </location>
</feature>
<reference evidence="11 12" key="1">
    <citation type="submission" date="2015-12" db="EMBL/GenBank/DDBJ databases">
        <title>The genome of Folsomia candida.</title>
        <authorList>
            <person name="Faddeeva A."/>
            <person name="Derks M.F."/>
            <person name="Anvar Y."/>
            <person name="Smit S."/>
            <person name="Van Straalen N."/>
            <person name="Roelofs D."/>
        </authorList>
    </citation>
    <scope>NUCLEOTIDE SEQUENCE [LARGE SCALE GENOMIC DNA]</scope>
    <source>
        <strain evidence="11 12">VU population</strain>
        <tissue evidence="11">Whole body</tissue>
    </source>
</reference>
<dbReference type="PROSITE" id="PS50287">
    <property type="entry name" value="SRCR_2"/>
    <property type="match status" value="1"/>
</dbReference>
<feature type="region of interest" description="Disordered" evidence="8">
    <location>
        <begin position="1457"/>
        <end position="1479"/>
    </location>
</feature>
<keyword evidence="5" id="KW-0325">Glycoprotein</keyword>
<feature type="compositionally biased region" description="Basic and acidic residues" evidence="8">
    <location>
        <begin position="735"/>
        <end position="750"/>
    </location>
</feature>
<feature type="region of interest" description="Disordered" evidence="8">
    <location>
        <begin position="548"/>
        <end position="660"/>
    </location>
</feature>
<accession>A0A226EKJ5</accession>
<feature type="compositionally biased region" description="Acidic residues" evidence="8">
    <location>
        <begin position="1459"/>
        <end position="1472"/>
    </location>
</feature>
<dbReference type="PROSITE" id="PS00134">
    <property type="entry name" value="TRYPSIN_HIS"/>
    <property type="match status" value="1"/>
</dbReference>
<feature type="disulfide bond" evidence="6">
    <location>
        <begin position="1348"/>
        <end position="1363"/>
    </location>
</feature>
<name>A0A226EKJ5_FOLCA</name>
<evidence type="ECO:0000259" key="10">
    <source>
        <dbReference type="PROSITE" id="PS50287"/>
    </source>
</evidence>
<evidence type="ECO:0000256" key="6">
    <source>
        <dbReference type="PROSITE-ProRule" id="PRU00124"/>
    </source>
</evidence>
<dbReference type="OMA" id="TQICDSK"/>
<feature type="compositionally biased region" description="Basic and acidic residues" evidence="8">
    <location>
        <begin position="506"/>
        <end position="516"/>
    </location>
</feature>
<evidence type="ECO:0000256" key="8">
    <source>
        <dbReference type="SAM" id="MobiDB-lite"/>
    </source>
</evidence>
<feature type="region of interest" description="Disordered" evidence="8">
    <location>
        <begin position="175"/>
        <end position="321"/>
    </location>
</feature>
<feature type="compositionally biased region" description="Basic and acidic residues" evidence="8">
    <location>
        <begin position="83"/>
        <end position="94"/>
    </location>
</feature>
<feature type="compositionally biased region" description="Basic and acidic residues" evidence="8">
    <location>
        <begin position="758"/>
        <end position="780"/>
    </location>
</feature>
<dbReference type="PROSITE" id="PS50240">
    <property type="entry name" value="TRYPSIN_DOM"/>
    <property type="match status" value="1"/>
</dbReference>
<dbReference type="CDD" id="cd00190">
    <property type="entry name" value="Tryp_SPc"/>
    <property type="match status" value="1"/>
</dbReference>
<gene>
    <name evidence="11" type="ORF">Fcan01_08234</name>
</gene>
<feature type="domain" description="SRCR" evidence="10">
    <location>
        <begin position="1377"/>
        <end position="1500"/>
    </location>
</feature>
<dbReference type="InterPro" id="IPR036055">
    <property type="entry name" value="LDL_receptor-like_sf"/>
</dbReference>
<evidence type="ECO:0000256" key="5">
    <source>
        <dbReference type="ARBA" id="ARBA00023180"/>
    </source>
</evidence>
<feature type="region of interest" description="Disordered" evidence="8">
    <location>
        <begin position="498"/>
        <end position="534"/>
    </location>
</feature>
<evidence type="ECO:0000256" key="3">
    <source>
        <dbReference type="ARBA" id="ARBA00022729"/>
    </source>
</evidence>
<feature type="compositionally biased region" description="Polar residues" evidence="8">
    <location>
        <begin position="259"/>
        <end position="268"/>
    </location>
</feature>
<dbReference type="InterPro" id="IPR023415">
    <property type="entry name" value="LDLR_class-A_CS"/>
</dbReference>
<feature type="compositionally biased region" description="Polar residues" evidence="8">
    <location>
        <begin position="235"/>
        <end position="244"/>
    </location>
</feature>
<feature type="compositionally biased region" description="Basic and acidic residues" evidence="8">
    <location>
        <begin position="903"/>
        <end position="915"/>
    </location>
</feature>
<dbReference type="InterPro" id="IPR001254">
    <property type="entry name" value="Trypsin_dom"/>
</dbReference>
<dbReference type="OrthoDB" id="6411962at2759"/>
<organism evidence="11 12">
    <name type="scientific">Folsomia candida</name>
    <name type="common">Springtail</name>
    <dbReference type="NCBI Taxonomy" id="158441"/>
    <lineage>
        <taxon>Eukaryota</taxon>
        <taxon>Metazoa</taxon>
        <taxon>Ecdysozoa</taxon>
        <taxon>Arthropoda</taxon>
        <taxon>Hexapoda</taxon>
        <taxon>Collembola</taxon>
        <taxon>Entomobryomorpha</taxon>
        <taxon>Isotomoidea</taxon>
        <taxon>Isotomidae</taxon>
        <taxon>Proisotominae</taxon>
        <taxon>Folsomia</taxon>
    </lineage>
</organism>
<feature type="disulfide bond" evidence="6">
    <location>
        <begin position="1278"/>
        <end position="1293"/>
    </location>
</feature>
<evidence type="ECO:0000256" key="1">
    <source>
        <dbReference type="ARBA" id="ARBA00004613"/>
    </source>
</evidence>
<evidence type="ECO:0000256" key="4">
    <source>
        <dbReference type="ARBA" id="ARBA00023157"/>
    </source>
</evidence>
<feature type="compositionally biased region" description="Polar residues" evidence="8">
    <location>
        <begin position="583"/>
        <end position="595"/>
    </location>
</feature>
<dbReference type="InterPro" id="IPR018114">
    <property type="entry name" value="TRYPSIN_HIS"/>
</dbReference>
<dbReference type="PROSITE" id="PS50068">
    <property type="entry name" value="LDLRA_2"/>
    <property type="match status" value="2"/>
</dbReference>
<dbReference type="Gene3D" id="2.40.10.10">
    <property type="entry name" value="Trypsin-like serine proteases"/>
    <property type="match status" value="2"/>
</dbReference>
<dbReference type="STRING" id="158441.A0A226EKJ5"/>
<dbReference type="SUPFAM" id="SSF50494">
    <property type="entry name" value="Trypsin-like serine proteases"/>
    <property type="match status" value="1"/>
</dbReference>
<comment type="subcellular location">
    <subcellularLocation>
        <location evidence="1">Secreted</location>
    </subcellularLocation>
</comment>
<dbReference type="GO" id="GO:0004252">
    <property type="term" value="F:serine-type endopeptidase activity"/>
    <property type="evidence" value="ECO:0007669"/>
    <property type="project" value="InterPro"/>
</dbReference>